<keyword evidence="2" id="KW-1133">Transmembrane helix</keyword>
<feature type="transmembrane region" description="Helical" evidence="2">
    <location>
        <begin position="33"/>
        <end position="53"/>
    </location>
</feature>
<reference evidence="3" key="2">
    <citation type="submission" date="2020-06" db="EMBL/GenBank/DDBJ databases">
        <title>Helianthus annuus Genome sequencing and assembly Release 2.</title>
        <authorList>
            <person name="Gouzy J."/>
            <person name="Langlade N."/>
            <person name="Munos S."/>
        </authorList>
    </citation>
    <scope>NUCLEOTIDE SEQUENCE</scope>
    <source>
        <tissue evidence="3">Leaves</tissue>
    </source>
</reference>
<evidence type="ECO:0000313" key="3">
    <source>
        <dbReference type="EMBL" id="KAF5778451.1"/>
    </source>
</evidence>
<gene>
    <name evidence="3" type="ORF">HanXRQr2_Chr12g0547611</name>
</gene>
<dbReference type="EMBL" id="MNCJ02000327">
    <property type="protein sequence ID" value="KAF5778451.1"/>
    <property type="molecule type" value="Genomic_DNA"/>
</dbReference>
<keyword evidence="2" id="KW-0812">Transmembrane</keyword>
<evidence type="ECO:0000256" key="2">
    <source>
        <dbReference type="SAM" id="Phobius"/>
    </source>
</evidence>
<dbReference type="AlphaFoldDB" id="A0A9K3HHI0"/>
<reference evidence="3" key="1">
    <citation type="journal article" date="2017" name="Nature">
        <title>The sunflower genome provides insights into oil metabolism, flowering and Asterid evolution.</title>
        <authorList>
            <person name="Badouin H."/>
            <person name="Gouzy J."/>
            <person name="Grassa C.J."/>
            <person name="Murat F."/>
            <person name="Staton S.E."/>
            <person name="Cottret L."/>
            <person name="Lelandais-Briere C."/>
            <person name="Owens G.L."/>
            <person name="Carrere S."/>
            <person name="Mayjonade B."/>
            <person name="Legrand L."/>
            <person name="Gill N."/>
            <person name="Kane N.C."/>
            <person name="Bowers J.E."/>
            <person name="Hubner S."/>
            <person name="Bellec A."/>
            <person name="Berard A."/>
            <person name="Berges H."/>
            <person name="Blanchet N."/>
            <person name="Boniface M.C."/>
            <person name="Brunel D."/>
            <person name="Catrice O."/>
            <person name="Chaidir N."/>
            <person name="Claudel C."/>
            <person name="Donnadieu C."/>
            <person name="Faraut T."/>
            <person name="Fievet G."/>
            <person name="Helmstetter N."/>
            <person name="King M."/>
            <person name="Knapp S.J."/>
            <person name="Lai Z."/>
            <person name="Le Paslier M.C."/>
            <person name="Lippi Y."/>
            <person name="Lorenzon L."/>
            <person name="Mandel J.R."/>
            <person name="Marage G."/>
            <person name="Marchand G."/>
            <person name="Marquand E."/>
            <person name="Bret-Mestries E."/>
            <person name="Morien E."/>
            <person name="Nambeesan S."/>
            <person name="Nguyen T."/>
            <person name="Pegot-Espagnet P."/>
            <person name="Pouilly N."/>
            <person name="Raftis F."/>
            <person name="Sallet E."/>
            <person name="Schiex T."/>
            <person name="Thomas J."/>
            <person name="Vandecasteele C."/>
            <person name="Vares D."/>
            <person name="Vear F."/>
            <person name="Vautrin S."/>
            <person name="Crespi M."/>
            <person name="Mangin B."/>
            <person name="Burke J.M."/>
            <person name="Salse J."/>
            <person name="Munos S."/>
            <person name="Vincourt P."/>
            <person name="Rieseberg L.H."/>
            <person name="Langlade N.B."/>
        </authorList>
    </citation>
    <scope>NUCLEOTIDE SEQUENCE</scope>
    <source>
        <tissue evidence="3">Leaves</tissue>
    </source>
</reference>
<dbReference type="Gramene" id="mRNA:HanXRQr2_Chr12g0547611">
    <property type="protein sequence ID" value="CDS:HanXRQr2_Chr12g0547611.1"/>
    <property type="gene ID" value="HanXRQr2_Chr12g0547611"/>
</dbReference>
<evidence type="ECO:0000256" key="1">
    <source>
        <dbReference type="SAM" id="MobiDB-lite"/>
    </source>
</evidence>
<dbReference type="Proteomes" id="UP000215914">
    <property type="component" value="Unassembled WGS sequence"/>
</dbReference>
<feature type="region of interest" description="Disordered" evidence="1">
    <location>
        <begin position="1"/>
        <end position="25"/>
    </location>
</feature>
<sequence>MADRKSEENGVSVKSKELITDFDPPKPPKRNKYAFACAMLASMTSVLLGYGNLLPHFLADLENPHRGNVSKIGVTK</sequence>
<proteinExistence type="predicted"/>
<name>A0A9K3HHI0_HELAN</name>
<keyword evidence="4" id="KW-1185">Reference proteome</keyword>
<organism evidence="3 4">
    <name type="scientific">Helianthus annuus</name>
    <name type="common">Common sunflower</name>
    <dbReference type="NCBI Taxonomy" id="4232"/>
    <lineage>
        <taxon>Eukaryota</taxon>
        <taxon>Viridiplantae</taxon>
        <taxon>Streptophyta</taxon>
        <taxon>Embryophyta</taxon>
        <taxon>Tracheophyta</taxon>
        <taxon>Spermatophyta</taxon>
        <taxon>Magnoliopsida</taxon>
        <taxon>eudicotyledons</taxon>
        <taxon>Gunneridae</taxon>
        <taxon>Pentapetalae</taxon>
        <taxon>asterids</taxon>
        <taxon>campanulids</taxon>
        <taxon>Asterales</taxon>
        <taxon>Asteraceae</taxon>
        <taxon>Asteroideae</taxon>
        <taxon>Heliantheae alliance</taxon>
        <taxon>Heliantheae</taxon>
        <taxon>Helianthus</taxon>
    </lineage>
</organism>
<comment type="caution">
    <text evidence="3">The sequence shown here is derived from an EMBL/GenBank/DDBJ whole genome shotgun (WGS) entry which is preliminary data.</text>
</comment>
<protein>
    <submittedName>
        <fullName evidence="3">Uncharacterized protein</fullName>
    </submittedName>
</protein>
<keyword evidence="2" id="KW-0472">Membrane</keyword>
<evidence type="ECO:0000313" key="4">
    <source>
        <dbReference type="Proteomes" id="UP000215914"/>
    </source>
</evidence>
<accession>A0A9K3HHI0</accession>